<reference evidence="2" key="1">
    <citation type="journal article" date="2023" name="IScience">
        <title>Live-bearing cockroach genome reveals convergent evolutionary mechanisms linked to viviparity in insects and beyond.</title>
        <authorList>
            <person name="Fouks B."/>
            <person name="Harrison M.C."/>
            <person name="Mikhailova A.A."/>
            <person name="Marchal E."/>
            <person name="English S."/>
            <person name="Carruthers M."/>
            <person name="Jennings E.C."/>
            <person name="Chiamaka E.L."/>
            <person name="Frigard R.A."/>
            <person name="Pippel M."/>
            <person name="Attardo G.M."/>
            <person name="Benoit J.B."/>
            <person name="Bornberg-Bauer E."/>
            <person name="Tobe S.S."/>
        </authorList>
    </citation>
    <scope>NUCLEOTIDE SEQUENCE</scope>
    <source>
        <strain evidence="2">Stay&amp;Tobe</strain>
    </source>
</reference>
<name>A0AAD8EI33_DIPPU</name>
<evidence type="ECO:0000256" key="1">
    <source>
        <dbReference type="SAM" id="Phobius"/>
    </source>
</evidence>
<dbReference type="EMBL" id="JASPKZ010003886">
    <property type="protein sequence ID" value="KAJ9591118.1"/>
    <property type="molecule type" value="Genomic_DNA"/>
</dbReference>
<reference evidence="2" key="2">
    <citation type="submission" date="2023-05" db="EMBL/GenBank/DDBJ databases">
        <authorList>
            <person name="Fouks B."/>
        </authorList>
    </citation>
    <scope>NUCLEOTIDE SEQUENCE</scope>
    <source>
        <strain evidence="2">Stay&amp;Tobe</strain>
        <tissue evidence="2">Testes</tissue>
    </source>
</reference>
<keyword evidence="1" id="KW-1133">Transmembrane helix</keyword>
<evidence type="ECO:0000313" key="2">
    <source>
        <dbReference type="EMBL" id="KAJ9591118.1"/>
    </source>
</evidence>
<dbReference type="Proteomes" id="UP001233999">
    <property type="component" value="Unassembled WGS sequence"/>
</dbReference>
<feature type="non-terminal residue" evidence="2">
    <location>
        <position position="247"/>
    </location>
</feature>
<comment type="caution">
    <text evidence="2">The sequence shown here is derived from an EMBL/GenBank/DDBJ whole genome shotgun (WGS) entry which is preliminary data.</text>
</comment>
<feature type="transmembrane region" description="Helical" evidence="1">
    <location>
        <begin position="21"/>
        <end position="42"/>
    </location>
</feature>
<keyword evidence="1" id="KW-0472">Membrane</keyword>
<sequence>FSTSATLALKLFPSAREQFGCVIQVLMFRISLPVCILLPGLFRSVSYITFPTTSPSVHAALLRFVGIYAAMHLYAELHASVMHRSYFLLFLPYLMRYNTDKLFCKICLQMFIPREKNVALGLMLGCALIFRMFPLNISLSLIAARLFALRMFSFNIRSYLISFVRLRYLHDHFRIYPDMCVLNSLVDSIKFLFSVYTENMIEVFKLTNLTNYYRMNRFLKKAFYCLMRPNMRPILYNSITSIHFSKK</sequence>
<gene>
    <name evidence="2" type="ORF">L9F63_002339</name>
</gene>
<feature type="transmembrane region" description="Helical" evidence="1">
    <location>
        <begin position="57"/>
        <end position="75"/>
    </location>
</feature>
<protein>
    <submittedName>
        <fullName evidence="2">Uncharacterized protein</fullName>
    </submittedName>
</protein>
<evidence type="ECO:0000313" key="3">
    <source>
        <dbReference type="Proteomes" id="UP001233999"/>
    </source>
</evidence>
<dbReference type="AlphaFoldDB" id="A0AAD8EI33"/>
<organism evidence="2 3">
    <name type="scientific">Diploptera punctata</name>
    <name type="common">Pacific beetle cockroach</name>
    <dbReference type="NCBI Taxonomy" id="6984"/>
    <lineage>
        <taxon>Eukaryota</taxon>
        <taxon>Metazoa</taxon>
        <taxon>Ecdysozoa</taxon>
        <taxon>Arthropoda</taxon>
        <taxon>Hexapoda</taxon>
        <taxon>Insecta</taxon>
        <taxon>Pterygota</taxon>
        <taxon>Neoptera</taxon>
        <taxon>Polyneoptera</taxon>
        <taxon>Dictyoptera</taxon>
        <taxon>Blattodea</taxon>
        <taxon>Blaberoidea</taxon>
        <taxon>Blaberidae</taxon>
        <taxon>Diplopterinae</taxon>
        <taxon>Diploptera</taxon>
    </lineage>
</organism>
<keyword evidence="1" id="KW-0812">Transmembrane</keyword>
<feature type="non-terminal residue" evidence="2">
    <location>
        <position position="1"/>
    </location>
</feature>
<keyword evidence="3" id="KW-1185">Reference proteome</keyword>
<proteinExistence type="predicted"/>
<accession>A0AAD8EI33</accession>